<dbReference type="InterPro" id="IPR016136">
    <property type="entry name" value="DNA_helicase_N/primase_C"/>
</dbReference>
<evidence type="ECO:0000256" key="4">
    <source>
        <dbReference type="ARBA" id="ARBA00022695"/>
    </source>
</evidence>
<keyword evidence="6 12" id="KW-0479">Metal-binding</keyword>
<keyword evidence="4 12" id="KW-0548">Nucleotidyltransferase</keyword>
<keyword evidence="5 12" id="KW-0235">DNA replication</keyword>
<dbReference type="InterPro" id="IPR050219">
    <property type="entry name" value="DnaG_primase"/>
</dbReference>
<evidence type="ECO:0000256" key="2">
    <source>
        <dbReference type="ARBA" id="ARBA00022515"/>
    </source>
</evidence>
<feature type="zinc finger region" description="CHC2-type" evidence="12 14">
    <location>
        <begin position="42"/>
        <end position="66"/>
    </location>
</feature>
<evidence type="ECO:0000256" key="5">
    <source>
        <dbReference type="ARBA" id="ARBA00022705"/>
    </source>
</evidence>
<evidence type="ECO:0000256" key="10">
    <source>
        <dbReference type="ARBA" id="ARBA00023125"/>
    </source>
</evidence>
<evidence type="ECO:0000256" key="13">
    <source>
        <dbReference type="PIRNR" id="PIRNR002811"/>
    </source>
</evidence>
<dbReference type="AlphaFoldDB" id="A0A2V3WEQ7"/>
<dbReference type="GO" id="GO:0005737">
    <property type="term" value="C:cytoplasm"/>
    <property type="evidence" value="ECO:0007669"/>
    <property type="project" value="TreeGrafter"/>
</dbReference>
<dbReference type="InterPro" id="IPR013264">
    <property type="entry name" value="DNAG_N"/>
</dbReference>
<dbReference type="PANTHER" id="PTHR30313:SF2">
    <property type="entry name" value="DNA PRIMASE"/>
    <property type="match status" value="1"/>
</dbReference>
<dbReference type="InterPro" id="IPR030846">
    <property type="entry name" value="DnaG_bac"/>
</dbReference>
<dbReference type="GO" id="GO:0005524">
    <property type="term" value="F:ATP binding"/>
    <property type="evidence" value="ECO:0007669"/>
    <property type="project" value="InterPro"/>
</dbReference>
<dbReference type="HAMAP" id="MF_00974">
    <property type="entry name" value="DNA_primase_DnaG"/>
    <property type="match status" value="1"/>
</dbReference>
<comment type="domain">
    <text evidence="12">Contains an N-terminal zinc-binding domain, a central core domain that contains the primase activity, and a C-terminal DnaB-binding domain.</text>
</comment>
<keyword evidence="2 12" id="KW-0639">Primosome</keyword>
<dbReference type="InterPro" id="IPR006295">
    <property type="entry name" value="DNA_primase_DnaG"/>
</dbReference>
<comment type="catalytic activity">
    <reaction evidence="12">
        <text>ssDNA + n NTP = ssDNA/pppN(pN)n-1 hybrid + (n-1) diphosphate.</text>
        <dbReference type="EC" id="2.7.7.101"/>
    </reaction>
</comment>
<name>A0A2V3WEQ7_9BACI</name>
<dbReference type="InterPro" id="IPR002694">
    <property type="entry name" value="Znf_CHC2"/>
</dbReference>
<comment type="caution">
    <text evidence="17">The sequence shown here is derived from an EMBL/GenBank/DDBJ whole genome shotgun (WGS) entry which is preliminary data.</text>
</comment>
<dbReference type="SUPFAM" id="SSF48024">
    <property type="entry name" value="N-terminal domain of DnaB helicase"/>
    <property type="match status" value="1"/>
</dbReference>
<dbReference type="GO" id="GO:0000428">
    <property type="term" value="C:DNA-directed RNA polymerase complex"/>
    <property type="evidence" value="ECO:0007669"/>
    <property type="project" value="UniProtKB-KW"/>
</dbReference>
<keyword evidence="9" id="KW-0460">Magnesium</keyword>
<dbReference type="PANTHER" id="PTHR30313">
    <property type="entry name" value="DNA PRIMASE"/>
    <property type="match status" value="1"/>
</dbReference>
<comment type="function">
    <text evidence="12 13">RNA polymerase that catalyzes the synthesis of short RNA molecules used as primers for DNA polymerase during DNA replication.</text>
</comment>
<dbReference type="InterPro" id="IPR036185">
    <property type="entry name" value="DNA_heli_DnaB-like_N_sf"/>
</dbReference>
<evidence type="ECO:0000256" key="8">
    <source>
        <dbReference type="ARBA" id="ARBA00022833"/>
    </source>
</evidence>
<dbReference type="Gene3D" id="3.90.980.10">
    <property type="entry name" value="DNA primase, catalytic core, N-terminal domain"/>
    <property type="match status" value="1"/>
</dbReference>
<dbReference type="FunFam" id="3.90.980.10:FF:000001">
    <property type="entry name" value="DNA primase"/>
    <property type="match status" value="1"/>
</dbReference>
<dbReference type="InterPro" id="IPR006171">
    <property type="entry name" value="TOPRIM_dom"/>
</dbReference>
<feature type="domain" description="Toprim" evidence="16">
    <location>
        <begin position="263"/>
        <end position="344"/>
    </location>
</feature>
<keyword evidence="3 12" id="KW-0808">Transferase</keyword>
<dbReference type="GO" id="GO:0008270">
    <property type="term" value="F:zinc ion binding"/>
    <property type="evidence" value="ECO:0007669"/>
    <property type="project" value="UniProtKB-UniRule"/>
</dbReference>
<dbReference type="NCBIfam" id="TIGR01391">
    <property type="entry name" value="dnaG"/>
    <property type="match status" value="1"/>
</dbReference>
<dbReference type="CDD" id="cd03364">
    <property type="entry name" value="TOPRIM_DnaG_primases"/>
    <property type="match status" value="1"/>
</dbReference>
<dbReference type="Gene3D" id="3.90.580.10">
    <property type="entry name" value="Zinc finger, CHC2-type domain"/>
    <property type="match status" value="1"/>
</dbReference>
<keyword evidence="7 12" id="KW-0863">Zinc-finger</keyword>
<sequence length="606" mass="69219">MLMANQIPETLIEEIRKTNDIVDVVSDYVSLKKQGRNYLGLCPFHGEKTPSFSVTQEKQIFHCFGCGKGGNVFTFLMELEGFTFFQAVEHLANKSGVELPEATVGAYNQKHSSHDQVSLNAYEWLTKFYHHVLEHTKEGQEAKKYLIDRGVNEETIKKFQLGYAPSNSDLTIDFLHKKSFDSDELVESGLLGATDKQKPYDRFRGRVLFPIRNHLGKTVGFGGRAIHEGNEPKYLNSTDSRLFQKSKLLFNFDLARSEMKKVNQAVLFEGYMDVITADQHGILNGVASLGTSLTEHQAALIKRYVEEVVVSYDGDQAGIEAAIKAADLFHKVGLDVRVATIPENLDPDSYIQKYGGDRFKQEIINQSATYVSFYMQVLKRSYNLSVEAELMNYINAVIEKIATLDRAVDRDHYANELATNYQLSVDTIREEIQTLRQKMTPESQRKPNQPQRQRRKQQPLFPAYHNAERKLIGYMLYDEAIAERIKHRLGASFNIELHKVIVTHLYAFYEAGNEANISQFIERMEDEQVKQLVIELAMAPISPDISRQEIEDYIYLIESEQGDKAVIKRLRTELKTAEANKDVDKAVQIGMEIVQIKKQMQSSQRT</sequence>
<dbReference type="GO" id="GO:0003899">
    <property type="term" value="F:DNA-directed RNA polymerase activity"/>
    <property type="evidence" value="ECO:0007669"/>
    <property type="project" value="UniProtKB-UniRule"/>
</dbReference>
<evidence type="ECO:0000259" key="16">
    <source>
        <dbReference type="PROSITE" id="PS50880"/>
    </source>
</evidence>
<dbReference type="SMART" id="SM00400">
    <property type="entry name" value="ZnF_CHCC"/>
    <property type="match status" value="1"/>
</dbReference>
<dbReference type="Pfam" id="PF13155">
    <property type="entry name" value="Toprim_2"/>
    <property type="match status" value="1"/>
</dbReference>
<evidence type="ECO:0000256" key="11">
    <source>
        <dbReference type="ARBA" id="ARBA00023163"/>
    </source>
</evidence>
<dbReference type="InterPro" id="IPR037068">
    <property type="entry name" value="DNA_primase_core_N_sf"/>
</dbReference>
<dbReference type="GO" id="GO:1990077">
    <property type="term" value="C:primosome complex"/>
    <property type="evidence" value="ECO:0007669"/>
    <property type="project" value="UniProtKB-KW"/>
</dbReference>
<keyword evidence="10 12" id="KW-0238">DNA-binding</keyword>
<dbReference type="EMBL" id="QJJR01000004">
    <property type="protein sequence ID" value="PXW91634.1"/>
    <property type="molecule type" value="Genomic_DNA"/>
</dbReference>
<evidence type="ECO:0000256" key="3">
    <source>
        <dbReference type="ARBA" id="ARBA00022679"/>
    </source>
</evidence>
<dbReference type="FunFam" id="3.90.580.10:FF:000001">
    <property type="entry name" value="DNA primase"/>
    <property type="match status" value="1"/>
</dbReference>
<dbReference type="InterPro" id="IPR034151">
    <property type="entry name" value="TOPRIM_DnaG_bac"/>
</dbReference>
<dbReference type="PROSITE" id="PS50880">
    <property type="entry name" value="TOPRIM"/>
    <property type="match status" value="1"/>
</dbReference>
<keyword evidence="8 12" id="KW-0862">Zinc</keyword>
<dbReference type="Pfam" id="PF10410">
    <property type="entry name" value="DnaB_bind"/>
    <property type="match status" value="1"/>
</dbReference>
<proteinExistence type="inferred from homology"/>
<dbReference type="Gene3D" id="3.40.1360.10">
    <property type="match status" value="1"/>
</dbReference>
<dbReference type="Gene3D" id="6.10.140.360">
    <property type="match status" value="1"/>
</dbReference>
<protein>
    <recommendedName>
        <fullName evidence="12 13">DNA primase</fullName>
        <ecNumber evidence="12">2.7.7.101</ecNumber>
    </recommendedName>
</protein>
<dbReference type="SUPFAM" id="SSF57783">
    <property type="entry name" value="Zinc beta-ribbon"/>
    <property type="match status" value="1"/>
</dbReference>
<dbReference type="InterPro" id="IPR019475">
    <property type="entry name" value="DNA_primase_DnaB-bd"/>
</dbReference>
<dbReference type="EC" id="2.7.7.101" evidence="12"/>
<evidence type="ECO:0000256" key="14">
    <source>
        <dbReference type="PIRSR" id="PIRSR002811-1"/>
    </source>
</evidence>
<dbReference type="Gene3D" id="1.10.860.10">
    <property type="entry name" value="DNAb Helicase, Chain A"/>
    <property type="match status" value="1"/>
</dbReference>
<dbReference type="PIRSF" id="PIRSF002811">
    <property type="entry name" value="DnaG"/>
    <property type="match status" value="1"/>
</dbReference>
<dbReference type="SMART" id="SM00493">
    <property type="entry name" value="TOPRIM"/>
    <property type="match status" value="1"/>
</dbReference>
<keyword evidence="18" id="KW-1185">Reference proteome</keyword>
<feature type="region of interest" description="Disordered" evidence="15">
    <location>
        <begin position="436"/>
        <end position="460"/>
    </location>
</feature>
<dbReference type="InterPro" id="IPR036977">
    <property type="entry name" value="DNA_primase_Znf_CHC2"/>
</dbReference>
<dbReference type="Pfam" id="PF01807">
    <property type="entry name" value="Zn_ribbon_DnaG"/>
    <property type="match status" value="1"/>
</dbReference>
<keyword evidence="11 12" id="KW-0804">Transcription</keyword>
<accession>A0A2V3WEQ7</accession>
<evidence type="ECO:0000313" key="18">
    <source>
        <dbReference type="Proteomes" id="UP000247922"/>
    </source>
</evidence>
<dbReference type="SUPFAM" id="SSF56731">
    <property type="entry name" value="DNA primase core"/>
    <property type="match status" value="1"/>
</dbReference>
<keyword evidence="1 12" id="KW-0240">DNA-directed RNA polymerase</keyword>
<evidence type="ECO:0000256" key="7">
    <source>
        <dbReference type="ARBA" id="ARBA00022771"/>
    </source>
</evidence>
<evidence type="ECO:0000256" key="6">
    <source>
        <dbReference type="ARBA" id="ARBA00022723"/>
    </source>
</evidence>
<dbReference type="GO" id="GO:0003677">
    <property type="term" value="F:DNA binding"/>
    <property type="evidence" value="ECO:0007669"/>
    <property type="project" value="UniProtKB-KW"/>
</dbReference>
<comment type="similarity">
    <text evidence="12 13">Belongs to the DnaG primase family.</text>
</comment>
<evidence type="ECO:0000256" key="1">
    <source>
        <dbReference type="ARBA" id="ARBA00022478"/>
    </source>
</evidence>
<dbReference type="Proteomes" id="UP000247922">
    <property type="component" value="Unassembled WGS sequence"/>
</dbReference>
<reference evidence="17 18" key="1">
    <citation type="submission" date="2018-05" db="EMBL/GenBank/DDBJ databases">
        <title>Genomic Encyclopedia of Type Strains, Phase IV (KMG-IV): sequencing the most valuable type-strain genomes for metagenomic binning, comparative biology and taxonomic classification.</title>
        <authorList>
            <person name="Goeker M."/>
        </authorList>
    </citation>
    <scope>NUCLEOTIDE SEQUENCE [LARGE SCALE GENOMIC DNA]</scope>
    <source>
        <strain evidence="17 18">DSM 22440</strain>
    </source>
</reference>
<evidence type="ECO:0000313" key="17">
    <source>
        <dbReference type="EMBL" id="PXW91634.1"/>
    </source>
</evidence>
<comment type="subunit">
    <text evidence="12">Monomer. Interacts with DnaB.</text>
</comment>
<comment type="cofactor">
    <cofactor evidence="12 13 14">
        <name>Zn(2+)</name>
        <dbReference type="ChEBI" id="CHEBI:29105"/>
    </cofactor>
    <text evidence="12 13 14">Binds 1 zinc ion per monomer.</text>
</comment>
<dbReference type="GO" id="GO:0006269">
    <property type="term" value="P:DNA replication, synthesis of primer"/>
    <property type="evidence" value="ECO:0007669"/>
    <property type="project" value="UniProtKB-UniRule"/>
</dbReference>
<dbReference type="Pfam" id="PF08275">
    <property type="entry name" value="DNAG_N"/>
    <property type="match status" value="1"/>
</dbReference>
<dbReference type="GO" id="GO:0003678">
    <property type="term" value="F:DNA helicase activity"/>
    <property type="evidence" value="ECO:0007669"/>
    <property type="project" value="InterPro"/>
</dbReference>
<evidence type="ECO:0000256" key="9">
    <source>
        <dbReference type="ARBA" id="ARBA00022842"/>
    </source>
</evidence>
<organism evidence="17 18">
    <name type="scientific">Streptohalobacillus salinus</name>
    <dbReference type="NCBI Taxonomy" id="621096"/>
    <lineage>
        <taxon>Bacteria</taxon>
        <taxon>Bacillati</taxon>
        <taxon>Bacillota</taxon>
        <taxon>Bacilli</taxon>
        <taxon>Bacillales</taxon>
        <taxon>Bacillaceae</taxon>
        <taxon>Streptohalobacillus</taxon>
    </lineage>
</organism>
<evidence type="ECO:0000256" key="12">
    <source>
        <dbReference type="HAMAP-Rule" id="MF_00974"/>
    </source>
</evidence>
<gene>
    <name evidence="12" type="primary">dnaG</name>
    <name evidence="17" type="ORF">DES38_10460</name>
</gene>
<evidence type="ECO:0000256" key="15">
    <source>
        <dbReference type="SAM" id="MobiDB-lite"/>
    </source>
</evidence>